<comment type="caution">
    <text evidence="1">The sequence shown here is derived from an EMBL/GenBank/DDBJ whole genome shotgun (WGS) entry which is preliminary data.</text>
</comment>
<dbReference type="OrthoDB" id="2788844at2759"/>
<gene>
    <name evidence="1" type="ORF">CPB84DRAFT_1787316</name>
</gene>
<evidence type="ECO:0000313" key="2">
    <source>
        <dbReference type="Proteomes" id="UP000724874"/>
    </source>
</evidence>
<keyword evidence="2" id="KW-1185">Reference proteome</keyword>
<evidence type="ECO:0000313" key="1">
    <source>
        <dbReference type="EMBL" id="KAF8886670.1"/>
    </source>
</evidence>
<protein>
    <recommendedName>
        <fullName evidence="3">F-box domain-containing protein</fullName>
    </recommendedName>
</protein>
<organism evidence="1 2">
    <name type="scientific">Gymnopilus junonius</name>
    <name type="common">Spectacular rustgill mushroom</name>
    <name type="synonym">Gymnopilus spectabilis subsp. junonius</name>
    <dbReference type="NCBI Taxonomy" id="109634"/>
    <lineage>
        <taxon>Eukaryota</taxon>
        <taxon>Fungi</taxon>
        <taxon>Dikarya</taxon>
        <taxon>Basidiomycota</taxon>
        <taxon>Agaricomycotina</taxon>
        <taxon>Agaricomycetes</taxon>
        <taxon>Agaricomycetidae</taxon>
        <taxon>Agaricales</taxon>
        <taxon>Agaricineae</taxon>
        <taxon>Hymenogastraceae</taxon>
        <taxon>Gymnopilus</taxon>
    </lineage>
</organism>
<dbReference type="AlphaFoldDB" id="A0A9P5NJ91"/>
<proteinExistence type="predicted"/>
<name>A0A9P5NJ91_GYMJU</name>
<accession>A0A9P5NJ91</accession>
<sequence>MTLDTLIVSCAVCWDWRRLVPLADIYRPRRCLFDLYWHIVNNPKPDKEAQVYYRKKLNHHFDRVAYMNCLLDQYSFIPEEFGIWVLEWPARLVVNGIWPGLPFTRCYLDTTATGGSSRKYGFNFIANHPPERESIQLNPERQPDNWTPSLHIWDTTWVRLQFPWRLYPVQYRGLDHDVTLWNCDTWLVVDGESSYFGKVVQFCEDGSPCLEEDDVADTLPDWIDYLKLQWDGTAPCQKESRGTIIPCFTLDLPLIKVPGGDGERMVVERLGWSCYSF</sequence>
<dbReference type="EMBL" id="JADNYJ010000094">
    <property type="protein sequence ID" value="KAF8886670.1"/>
    <property type="molecule type" value="Genomic_DNA"/>
</dbReference>
<dbReference type="Proteomes" id="UP000724874">
    <property type="component" value="Unassembled WGS sequence"/>
</dbReference>
<evidence type="ECO:0008006" key="3">
    <source>
        <dbReference type="Google" id="ProtNLM"/>
    </source>
</evidence>
<reference evidence="1" key="1">
    <citation type="submission" date="2020-11" db="EMBL/GenBank/DDBJ databases">
        <authorList>
            <consortium name="DOE Joint Genome Institute"/>
            <person name="Ahrendt S."/>
            <person name="Riley R."/>
            <person name="Andreopoulos W."/>
            <person name="LaButti K."/>
            <person name="Pangilinan J."/>
            <person name="Ruiz-duenas F.J."/>
            <person name="Barrasa J.M."/>
            <person name="Sanchez-Garcia M."/>
            <person name="Camarero S."/>
            <person name="Miyauchi S."/>
            <person name="Serrano A."/>
            <person name="Linde D."/>
            <person name="Babiker R."/>
            <person name="Drula E."/>
            <person name="Ayuso-Fernandez I."/>
            <person name="Pacheco R."/>
            <person name="Padilla G."/>
            <person name="Ferreira P."/>
            <person name="Barriuso J."/>
            <person name="Kellner H."/>
            <person name="Castanera R."/>
            <person name="Alfaro M."/>
            <person name="Ramirez L."/>
            <person name="Pisabarro A.G."/>
            <person name="Kuo A."/>
            <person name="Tritt A."/>
            <person name="Lipzen A."/>
            <person name="He G."/>
            <person name="Yan M."/>
            <person name="Ng V."/>
            <person name="Cullen D."/>
            <person name="Martin F."/>
            <person name="Rosso M.-N."/>
            <person name="Henrissat B."/>
            <person name="Hibbett D."/>
            <person name="Martinez A.T."/>
            <person name="Grigoriev I.V."/>
        </authorList>
    </citation>
    <scope>NUCLEOTIDE SEQUENCE</scope>
    <source>
        <strain evidence="1">AH 44721</strain>
    </source>
</reference>